<dbReference type="PROSITE" id="PS00198">
    <property type="entry name" value="4FE4S_FER_1"/>
    <property type="match status" value="1"/>
</dbReference>
<comment type="function">
    <text evidence="2 12">Ferredoxins are iron-sulfur proteins that transfer electrons in a wide variety of metabolic reactions.</text>
</comment>
<keyword evidence="5 12" id="KW-0004">4Fe-4S</keyword>
<keyword evidence="8 12" id="KW-0249">Electron transport</keyword>
<comment type="caution">
    <text evidence="14">The sequence shown here is derived from an EMBL/GenBank/DDBJ whole genome shotgun (WGS) entry which is preliminary data.</text>
</comment>
<sequence>MTYVIAEPCIDVLDRACVDECPVDCIYEGGRALYIQPDECVDCGACEPVCPVEAIAYEDDVPEALRPFIADNAQFFAEPLPGRDTALGSPGGAGKVGPVGADTPLVAGYPPRV</sequence>
<keyword evidence="4 12" id="KW-0813">Transport</keyword>
<keyword evidence="15" id="KW-1185">Reference proteome</keyword>
<evidence type="ECO:0000259" key="13">
    <source>
        <dbReference type="PROSITE" id="PS51379"/>
    </source>
</evidence>
<dbReference type="Gene3D" id="3.30.70.20">
    <property type="match status" value="1"/>
</dbReference>
<dbReference type="InterPro" id="IPR017896">
    <property type="entry name" value="4Fe4S_Fe-S-bd"/>
</dbReference>
<evidence type="ECO:0000256" key="2">
    <source>
        <dbReference type="ARBA" id="ARBA00003532"/>
    </source>
</evidence>
<reference evidence="14" key="1">
    <citation type="submission" date="2020-12" db="EMBL/GenBank/DDBJ databases">
        <title>Genomic characterization of non-nitrogen-fixing Frankia strains.</title>
        <authorList>
            <person name="Carlos-Shanley C."/>
            <person name="Guerra T."/>
            <person name="Hahn D."/>
        </authorList>
    </citation>
    <scope>NUCLEOTIDE SEQUENCE</scope>
    <source>
        <strain evidence="14">CN6</strain>
    </source>
</reference>
<dbReference type="Proteomes" id="UP000604475">
    <property type="component" value="Unassembled WGS sequence"/>
</dbReference>
<dbReference type="InterPro" id="IPR054830">
    <property type="entry name" value="FdxA_Actino"/>
</dbReference>
<evidence type="ECO:0000256" key="7">
    <source>
        <dbReference type="ARBA" id="ARBA00022737"/>
    </source>
</evidence>
<dbReference type="InterPro" id="IPR017900">
    <property type="entry name" value="4Fe4S_Fe_S_CS"/>
</dbReference>
<dbReference type="EMBL" id="JAEACQ010000195">
    <property type="protein sequence ID" value="MBL7628792.1"/>
    <property type="molecule type" value="Genomic_DNA"/>
</dbReference>
<evidence type="ECO:0000256" key="12">
    <source>
        <dbReference type="RuleBase" id="RU365098"/>
    </source>
</evidence>
<protein>
    <recommendedName>
        <fullName evidence="3 12">Ferredoxin</fullName>
    </recommendedName>
</protein>
<name>A0A937REJ6_9ACTN</name>
<accession>A0A937REJ6</accession>
<feature type="domain" description="4Fe-4S ferredoxin-type" evidence="13">
    <location>
        <begin position="31"/>
        <end position="60"/>
    </location>
</feature>
<evidence type="ECO:0000256" key="3">
    <source>
        <dbReference type="ARBA" id="ARBA00013529"/>
    </source>
</evidence>
<keyword evidence="6 12" id="KW-0479">Metal-binding</keyword>
<evidence type="ECO:0000256" key="1">
    <source>
        <dbReference type="ARBA" id="ARBA00001966"/>
    </source>
</evidence>
<comment type="cofactor">
    <cofactor evidence="12">
        <name>[3Fe-4S] cluster</name>
        <dbReference type="ChEBI" id="CHEBI:21137"/>
    </cofactor>
    <text evidence="12">Binds 1 [3Fe-4S] cluster.</text>
</comment>
<evidence type="ECO:0000256" key="5">
    <source>
        <dbReference type="ARBA" id="ARBA00022485"/>
    </source>
</evidence>
<keyword evidence="9 12" id="KW-0408">Iron</keyword>
<proteinExistence type="predicted"/>
<evidence type="ECO:0000256" key="11">
    <source>
        <dbReference type="ARBA" id="ARBA00023291"/>
    </source>
</evidence>
<dbReference type="AlphaFoldDB" id="A0A937REJ6"/>
<evidence type="ECO:0000256" key="10">
    <source>
        <dbReference type="ARBA" id="ARBA00023014"/>
    </source>
</evidence>
<keyword evidence="11 12" id="KW-0003">3Fe-4S</keyword>
<gene>
    <name evidence="14" type="ORF">I7412_16845</name>
</gene>
<dbReference type="GO" id="GO:0051539">
    <property type="term" value="F:4 iron, 4 sulfur cluster binding"/>
    <property type="evidence" value="ECO:0007669"/>
    <property type="project" value="UniProtKB-UniRule"/>
</dbReference>
<evidence type="ECO:0000313" key="14">
    <source>
        <dbReference type="EMBL" id="MBL7628792.1"/>
    </source>
</evidence>
<dbReference type="PANTHER" id="PTHR42859">
    <property type="entry name" value="OXIDOREDUCTASE"/>
    <property type="match status" value="1"/>
</dbReference>
<dbReference type="GO" id="GO:0051538">
    <property type="term" value="F:3 iron, 4 sulfur cluster binding"/>
    <property type="evidence" value="ECO:0007669"/>
    <property type="project" value="UniProtKB-UniRule"/>
</dbReference>
<evidence type="ECO:0000256" key="6">
    <source>
        <dbReference type="ARBA" id="ARBA00022723"/>
    </source>
</evidence>
<evidence type="ECO:0000256" key="8">
    <source>
        <dbReference type="ARBA" id="ARBA00022982"/>
    </source>
</evidence>
<comment type="cofactor">
    <cofactor evidence="1 12">
        <name>[4Fe-4S] cluster</name>
        <dbReference type="ChEBI" id="CHEBI:49883"/>
    </cofactor>
</comment>
<dbReference type="PROSITE" id="PS51379">
    <property type="entry name" value="4FE4S_FER_2"/>
    <property type="match status" value="1"/>
</dbReference>
<dbReference type="PANTHER" id="PTHR42859:SF2">
    <property type="entry name" value="FERREDOXIN"/>
    <property type="match status" value="1"/>
</dbReference>
<dbReference type="PRINTS" id="PR00354">
    <property type="entry name" value="7FE8SFRDOXIN"/>
</dbReference>
<evidence type="ECO:0000256" key="4">
    <source>
        <dbReference type="ARBA" id="ARBA00022448"/>
    </source>
</evidence>
<evidence type="ECO:0000313" key="15">
    <source>
        <dbReference type="Proteomes" id="UP000604475"/>
    </source>
</evidence>
<dbReference type="GO" id="GO:0046872">
    <property type="term" value="F:metal ion binding"/>
    <property type="evidence" value="ECO:0007669"/>
    <property type="project" value="UniProtKB-UniRule"/>
</dbReference>
<dbReference type="SUPFAM" id="SSF54862">
    <property type="entry name" value="4Fe-4S ferredoxins"/>
    <property type="match status" value="1"/>
</dbReference>
<dbReference type="Pfam" id="PF00037">
    <property type="entry name" value="Fer4"/>
    <property type="match status" value="1"/>
</dbReference>
<dbReference type="NCBIfam" id="NF045480">
    <property type="entry name" value="FdxA_Actino"/>
    <property type="match status" value="1"/>
</dbReference>
<evidence type="ECO:0000256" key="9">
    <source>
        <dbReference type="ARBA" id="ARBA00023004"/>
    </source>
</evidence>
<keyword evidence="10 12" id="KW-0411">Iron-sulfur</keyword>
<dbReference type="RefSeq" id="WP_203008437.1">
    <property type="nucleotide sequence ID" value="NZ_JADWYU010000245.1"/>
</dbReference>
<dbReference type="InterPro" id="IPR050294">
    <property type="entry name" value="RnfB_subfamily"/>
</dbReference>
<keyword evidence="7" id="KW-0677">Repeat</keyword>
<organism evidence="14 15">
    <name type="scientific">Frankia nepalensis</name>
    <dbReference type="NCBI Taxonomy" id="1836974"/>
    <lineage>
        <taxon>Bacteria</taxon>
        <taxon>Bacillati</taxon>
        <taxon>Actinomycetota</taxon>
        <taxon>Actinomycetes</taxon>
        <taxon>Frankiales</taxon>
        <taxon>Frankiaceae</taxon>
        <taxon>Frankia</taxon>
    </lineage>
</organism>
<dbReference type="InterPro" id="IPR000813">
    <property type="entry name" value="7Fe_ferredoxin"/>
</dbReference>
<dbReference type="GO" id="GO:0009055">
    <property type="term" value="F:electron transfer activity"/>
    <property type="evidence" value="ECO:0007669"/>
    <property type="project" value="UniProtKB-UniRule"/>
</dbReference>